<organism evidence="2 3">
    <name type="scientific">Aedoeadaptatus ivorii</name>
    <dbReference type="NCBI Taxonomy" id="54006"/>
    <lineage>
        <taxon>Bacteria</taxon>
        <taxon>Bacillati</taxon>
        <taxon>Bacillota</taxon>
        <taxon>Tissierellia</taxon>
        <taxon>Tissierellales</taxon>
        <taxon>Peptoniphilaceae</taxon>
        <taxon>Aedoeadaptatus</taxon>
    </lineage>
</organism>
<keyword evidence="2" id="KW-0030">Aminoacyl-tRNA synthetase</keyword>
<sequence length="380" mass="43111">MALYMTDPYRKKMEITIPPTVHSKGYEHFLLEDSIVQPPVEGYTRGDLAYYNDKPISYSVDENGRIQYRIKDISAGETGTLSIDWSRRLQNMQNNLARILFADAAATLLHADVLGAETEDKCYLLVDTQDVGFMTLEKLENLVNHLIESNLPVVEKDGKLSVSGVESAVSYAPAPSATGELALFAITDAEKTEDGIRLYFLCGAEALEDYRKHRYLKNNLSLYLKEDAPAGIWQAVKKLQGQIDTLKQEKQELESRLGLEQVQEFMDRRRSINGYGYIYLTLENINFKNFKNLTGAIQRKPRTVQIYGIPNGSEAQIHVIRSQDTHVDLKKILNDLEKERDGIDGTGNMYRVQLNVAYRDMAHIMEAFLMRIQSELASAQ</sequence>
<evidence type="ECO:0000313" key="3">
    <source>
        <dbReference type="Proteomes" id="UP000269544"/>
    </source>
</evidence>
<dbReference type="GO" id="GO:0000166">
    <property type="term" value="F:nucleotide binding"/>
    <property type="evidence" value="ECO:0007669"/>
    <property type="project" value="InterPro"/>
</dbReference>
<keyword evidence="1" id="KW-0175">Coiled coil</keyword>
<protein>
    <submittedName>
        <fullName evidence="2">Alanyl-tRNA synthetase</fullName>
    </submittedName>
</protein>
<keyword evidence="3" id="KW-1185">Reference proteome</keyword>
<dbReference type="EMBL" id="LR134523">
    <property type="protein sequence ID" value="VEJ35203.1"/>
    <property type="molecule type" value="Genomic_DNA"/>
</dbReference>
<gene>
    <name evidence="2" type="ORF">NCTC13079_00565</name>
</gene>
<proteinExistence type="predicted"/>
<dbReference type="GO" id="GO:0004812">
    <property type="term" value="F:aminoacyl-tRNA ligase activity"/>
    <property type="evidence" value="ECO:0007669"/>
    <property type="project" value="UniProtKB-KW"/>
</dbReference>
<dbReference type="KEGG" id="piv:NCTC13079_00565"/>
<reference evidence="2 3" key="1">
    <citation type="submission" date="2018-12" db="EMBL/GenBank/DDBJ databases">
        <authorList>
            <consortium name="Pathogen Informatics"/>
        </authorList>
    </citation>
    <scope>NUCLEOTIDE SEQUENCE [LARGE SCALE GENOMIC DNA]</scope>
    <source>
        <strain evidence="2 3">NCTC13079</strain>
    </source>
</reference>
<evidence type="ECO:0000256" key="1">
    <source>
        <dbReference type="SAM" id="Coils"/>
    </source>
</evidence>
<keyword evidence="2" id="KW-0436">Ligase</keyword>
<dbReference type="InterPro" id="IPR018163">
    <property type="entry name" value="Thr/Ala-tRNA-synth_IIc_edit"/>
</dbReference>
<dbReference type="SUPFAM" id="SSF55186">
    <property type="entry name" value="ThrRS/AlaRS common domain"/>
    <property type="match status" value="1"/>
</dbReference>
<name>A0A3S5BW11_9FIRM</name>
<evidence type="ECO:0000313" key="2">
    <source>
        <dbReference type="EMBL" id="VEJ35203.1"/>
    </source>
</evidence>
<feature type="coiled-coil region" evidence="1">
    <location>
        <begin position="236"/>
        <end position="263"/>
    </location>
</feature>
<dbReference type="Gene3D" id="3.30.980.10">
    <property type="entry name" value="Threonyl-trna Synthetase, Chain A, domain 2"/>
    <property type="match status" value="1"/>
</dbReference>
<accession>A0A3S5BW11</accession>
<dbReference type="OrthoDB" id="9812949at2"/>
<dbReference type="RefSeq" id="WP_126465028.1">
    <property type="nucleotide sequence ID" value="NZ_JAUSWF010000001.1"/>
</dbReference>
<dbReference type="AlphaFoldDB" id="A0A3S5BW11"/>
<dbReference type="Proteomes" id="UP000269544">
    <property type="component" value="Chromosome"/>
</dbReference>